<organism evidence="4 6">
    <name type="scientific">Dracunculus medinensis</name>
    <name type="common">Guinea worm</name>
    <dbReference type="NCBI Taxonomy" id="318479"/>
    <lineage>
        <taxon>Eukaryota</taxon>
        <taxon>Metazoa</taxon>
        <taxon>Ecdysozoa</taxon>
        <taxon>Nematoda</taxon>
        <taxon>Chromadorea</taxon>
        <taxon>Rhabditida</taxon>
        <taxon>Spirurina</taxon>
        <taxon>Dracunculoidea</taxon>
        <taxon>Dracunculidae</taxon>
        <taxon>Dracunculus</taxon>
    </lineage>
</organism>
<evidence type="ECO:0000259" key="2">
    <source>
        <dbReference type="PROSITE" id="PS50076"/>
    </source>
</evidence>
<evidence type="ECO:0000313" key="6">
    <source>
        <dbReference type="WBParaSite" id="DME_0000109801-mRNA-1"/>
    </source>
</evidence>
<name>A0A0N4U313_DRAME</name>
<dbReference type="PRINTS" id="PR00625">
    <property type="entry name" value="JDOMAIN"/>
</dbReference>
<dbReference type="SMART" id="SM00271">
    <property type="entry name" value="DnaJ"/>
    <property type="match status" value="1"/>
</dbReference>
<dbReference type="AlphaFoldDB" id="A0A0N4U313"/>
<dbReference type="PROSITE" id="PS00636">
    <property type="entry name" value="DNAJ_1"/>
    <property type="match status" value="1"/>
</dbReference>
<keyword evidence="1" id="KW-0175">Coiled coil</keyword>
<sequence>MASTKRGSDEGVALCLSVVLLGIKGLIGHIEGRKEEMVFNNDAKRLFGTTNLYEILQLHGSKKVRQNYTREEIKKAYLKLTLKYHPDRCYGDNEKVEATQKFQILNKAYSILDNKEKRKIYDDTGVINDEEICYNDVDLSTLWKAAFKKITKADLESYIKEYRESGEEREDVKKSYENHKGDMGKIMNDIIGVSFEDEDRIRNMINEMIENGELKLTKSFVNESRQKRAKRQKAAKKEAKEAAKMLKEIEEKEGSKSLVALIQDRQKNKMNGYDKFCDELAAKYCNKPASRKRKAS</sequence>
<dbReference type="PROSITE" id="PS50076">
    <property type="entry name" value="DNAJ_2"/>
    <property type="match status" value="1"/>
</dbReference>
<dbReference type="Proteomes" id="UP000274756">
    <property type="component" value="Unassembled WGS sequence"/>
</dbReference>
<dbReference type="Proteomes" id="UP000038040">
    <property type="component" value="Unplaced"/>
</dbReference>
<dbReference type="Pfam" id="PF23302">
    <property type="entry name" value="HTH_DNAJC9"/>
    <property type="match status" value="1"/>
</dbReference>
<evidence type="ECO:0000313" key="4">
    <source>
        <dbReference type="Proteomes" id="UP000038040"/>
    </source>
</evidence>
<feature type="domain" description="J" evidence="2">
    <location>
        <begin position="51"/>
        <end position="125"/>
    </location>
</feature>
<dbReference type="GO" id="GO:0005737">
    <property type="term" value="C:cytoplasm"/>
    <property type="evidence" value="ECO:0007669"/>
    <property type="project" value="TreeGrafter"/>
</dbReference>
<dbReference type="Pfam" id="PF00226">
    <property type="entry name" value="DnaJ"/>
    <property type="match status" value="1"/>
</dbReference>
<dbReference type="Gene3D" id="1.10.287.110">
    <property type="entry name" value="DnaJ domain"/>
    <property type="match status" value="1"/>
</dbReference>
<dbReference type="GO" id="GO:0005634">
    <property type="term" value="C:nucleus"/>
    <property type="evidence" value="ECO:0007669"/>
    <property type="project" value="TreeGrafter"/>
</dbReference>
<dbReference type="GO" id="GO:0031072">
    <property type="term" value="F:heat shock protein binding"/>
    <property type="evidence" value="ECO:0007669"/>
    <property type="project" value="TreeGrafter"/>
</dbReference>
<proteinExistence type="predicted"/>
<evidence type="ECO:0000313" key="3">
    <source>
        <dbReference type="EMBL" id="VDN55485.1"/>
    </source>
</evidence>
<dbReference type="PANTHER" id="PTHR44144">
    <property type="entry name" value="DNAJ HOMOLOG SUBFAMILY C MEMBER 9"/>
    <property type="match status" value="1"/>
</dbReference>
<dbReference type="InterPro" id="IPR056453">
    <property type="entry name" value="HTH_DNAJC9"/>
</dbReference>
<dbReference type="InterPro" id="IPR001623">
    <property type="entry name" value="DnaJ_domain"/>
</dbReference>
<evidence type="ECO:0000256" key="1">
    <source>
        <dbReference type="SAM" id="Coils"/>
    </source>
</evidence>
<reference evidence="3 5" key="2">
    <citation type="submission" date="2018-11" db="EMBL/GenBank/DDBJ databases">
        <authorList>
            <consortium name="Pathogen Informatics"/>
        </authorList>
    </citation>
    <scope>NUCLEOTIDE SEQUENCE [LARGE SCALE GENOMIC DNA]</scope>
</reference>
<dbReference type="InterPro" id="IPR036869">
    <property type="entry name" value="J_dom_sf"/>
</dbReference>
<protein>
    <submittedName>
        <fullName evidence="6">J domain-containing protein</fullName>
    </submittedName>
</protein>
<dbReference type="InterPro" id="IPR018253">
    <property type="entry name" value="DnaJ_domain_CS"/>
</dbReference>
<dbReference type="SUPFAM" id="SSF46565">
    <property type="entry name" value="Chaperone J-domain"/>
    <property type="match status" value="1"/>
</dbReference>
<feature type="coiled-coil region" evidence="1">
    <location>
        <begin position="222"/>
        <end position="252"/>
    </location>
</feature>
<reference evidence="6" key="1">
    <citation type="submission" date="2017-02" db="UniProtKB">
        <authorList>
            <consortium name="WormBaseParasite"/>
        </authorList>
    </citation>
    <scope>IDENTIFICATION</scope>
</reference>
<keyword evidence="5" id="KW-1185">Reference proteome</keyword>
<evidence type="ECO:0000313" key="5">
    <source>
        <dbReference type="Proteomes" id="UP000274756"/>
    </source>
</evidence>
<accession>A0A0N4U313</accession>
<dbReference type="WBParaSite" id="DME_0000109801-mRNA-1">
    <property type="protein sequence ID" value="DME_0000109801-mRNA-1"/>
    <property type="gene ID" value="DME_0000109801"/>
</dbReference>
<dbReference type="PANTHER" id="PTHR44144:SF1">
    <property type="entry name" value="DNAJ HOMOLOG SUBFAMILY C MEMBER 9"/>
    <property type="match status" value="1"/>
</dbReference>
<dbReference type="STRING" id="318479.A0A0N4U313"/>
<gene>
    <name evidence="3" type="ORF">DME_LOCUS5458</name>
</gene>
<dbReference type="InterPro" id="IPR052594">
    <property type="entry name" value="J_domain-containing_protein"/>
</dbReference>
<dbReference type="OrthoDB" id="110024at2759"/>
<dbReference type="CDD" id="cd06257">
    <property type="entry name" value="DnaJ"/>
    <property type="match status" value="1"/>
</dbReference>
<dbReference type="EMBL" id="UYYG01001152">
    <property type="protein sequence ID" value="VDN55485.1"/>
    <property type="molecule type" value="Genomic_DNA"/>
</dbReference>